<keyword evidence="7" id="KW-1185">Reference proteome</keyword>
<gene>
    <name evidence="8" type="primary">LOC108710639</name>
</gene>
<dbReference type="Gene3D" id="3.10.100.10">
    <property type="entry name" value="Mannose-Binding Protein A, subunit A"/>
    <property type="match status" value="1"/>
</dbReference>
<dbReference type="InterPro" id="IPR001304">
    <property type="entry name" value="C-type_lectin-like"/>
</dbReference>
<keyword evidence="5" id="KW-1133">Transmembrane helix</keyword>
<name>A0A8J1MPW6_XENLA</name>
<protein>
    <submittedName>
        <fullName evidence="8">C-type lectin domain family 4 member G isoform X1</fullName>
    </submittedName>
</protein>
<dbReference type="InterPro" id="IPR018378">
    <property type="entry name" value="C-type_lectin_CS"/>
</dbReference>
<dbReference type="AlphaFoldDB" id="A0A8J1MPW6"/>
<keyword evidence="2" id="KW-1015">Disulfide bond</keyword>
<evidence type="ECO:0000259" key="6">
    <source>
        <dbReference type="PROSITE" id="PS50041"/>
    </source>
</evidence>
<feature type="domain" description="C-type lectin" evidence="6">
    <location>
        <begin position="294"/>
        <end position="409"/>
    </location>
</feature>
<dbReference type="Pfam" id="PF00059">
    <property type="entry name" value="Lectin_C"/>
    <property type="match status" value="1"/>
</dbReference>
<organism evidence="7 8">
    <name type="scientific">Xenopus laevis</name>
    <name type="common">African clawed frog</name>
    <dbReference type="NCBI Taxonomy" id="8355"/>
    <lineage>
        <taxon>Eukaryota</taxon>
        <taxon>Metazoa</taxon>
        <taxon>Chordata</taxon>
        <taxon>Craniata</taxon>
        <taxon>Vertebrata</taxon>
        <taxon>Euteleostomi</taxon>
        <taxon>Amphibia</taxon>
        <taxon>Batrachia</taxon>
        <taxon>Anura</taxon>
        <taxon>Pipoidea</taxon>
        <taxon>Pipidae</taxon>
        <taxon>Xenopodinae</taxon>
        <taxon>Xenopus</taxon>
        <taxon>Xenopus</taxon>
    </lineage>
</organism>
<proteinExistence type="predicted"/>
<dbReference type="InterPro" id="IPR016187">
    <property type="entry name" value="CTDL_fold"/>
</dbReference>
<evidence type="ECO:0000313" key="7">
    <source>
        <dbReference type="Proteomes" id="UP000186698"/>
    </source>
</evidence>
<dbReference type="GO" id="GO:0038023">
    <property type="term" value="F:signaling receptor activity"/>
    <property type="evidence" value="ECO:0000318"/>
    <property type="project" value="GO_Central"/>
</dbReference>
<feature type="coiled-coil region" evidence="3">
    <location>
        <begin position="139"/>
        <end position="166"/>
    </location>
</feature>
<keyword evidence="1" id="KW-0430">Lectin</keyword>
<dbReference type="InterPro" id="IPR050111">
    <property type="entry name" value="C-type_lectin/snaclec_domain"/>
</dbReference>
<dbReference type="PROSITE" id="PS50041">
    <property type="entry name" value="C_TYPE_LECTIN_2"/>
    <property type="match status" value="1"/>
</dbReference>
<dbReference type="CDD" id="cd03590">
    <property type="entry name" value="CLECT_DC-SIGN_like"/>
    <property type="match status" value="1"/>
</dbReference>
<dbReference type="PROSITE" id="PS00615">
    <property type="entry name" value="C_TYPE_LECTIN_1"/>
    <property type="match status" value="1"/>
</dbReference>
<keyword evidence="5" id="KW-0812">Transmembrane</keyword>
<dbReference type="SMART" id="SM00034">
    <property type="entry name" value="CLECT"/>
    <property type="match status" value="1"/>
</dbReference>
<dbReference type="InterPro" id="IPR033989">
    <property type="entry name" value="CD209-like_CTLD"/>
</dbReference>
<evidence type="ECO:0000256" key="4">
    <source>
        <dbReference type="SAM" id="MobiDB-lite"/>
    </source>
</evidence>
<evidence type="ECO:0000313" key="8">
    <source>
        <dbReference type="RefSeq" id="XP_041443090.1"/>
    </source>
</evidence>
<evidence type="ECO:0000256" key="2">
    <source>
        <dbReference type="ARBA" id="ARBA00023157"/>
    </source>
</evidence>
<feature type="region of interest" description="Disordered" evidence="4">
    <location>
        <begin position="1"/>
        <end position="20"/>
    </location>
</feature>
<keyword evidence="3" id="KW-0175">Coiled coil</keyword>
<feature type="transmembrane region" description="Helical" evidence="5">
    <location>
        <begin position="106"/>
        <end position="132"/>
    </location>
</feature>
<dbReference type="OrthoDB" id="2142683at2759"/>
<dbReference type="GO" id="GO:0030246">
    <property type="term" value="F:carbohydrate binding"/>
    <property type="evidence" value="ECO:0007669"/>
    <property type="project" value="UniProtKB-KW"/>
</dbReference>
<evidence type="ECO:0000256" key="1">
    <source>
        <dbReference type="ARBA" id="ARBA00022734"/>
    </source>
</evidence>
<reference evidence="8" key="1">
    <citation type="submission" date="2025-08" db="UniProtKB">
        <authorList>
            <consortium name="RefSeq"/>
        </authorList>
    </citation>
    <scope>IDENTIFICATION</scope>
    <source>
        <strain evidence="8">J_2021</strain>
        <tissue evidence="8">Erythrocytes</tissue>
    </source>
</reference>
<keyword evidence="5" id="KW-0472">Membrane</keyword>
<dbReference type="PANTHER" id="PTHR22803">
    <property type="entry name" value="MANNOSE, PHOSPHOLIPASE, LECTIN RECEPTOR RELATED"/>
    <property type="match status" value="1"/>
</dbReference>
<feature type="compositionally biased region" description="Basic and acidic residues" evidence="4">
    <location>
        <begin position="1"/>
        <end position="14"/>
    </location>
</feature>
<dbReference type="RefSeq" id="XP_041443090.1">
    <property type="nucleotide sequence ID" value="XM_041587156.1"/>
</dbReference>
<dbReference type="GeneID" id="108710639"/>
<dbReference type="SUPFAM" id="SSF56436">
    <property type="entry name" value="C-type lectin-like"/>
    <property type="match status" value="1"/>
</dbReference>
<sequence length="411" mass="47876">MHCLEEMMNKESRSGDPGGSCMWHGGGRTTLRRNQSTGQKDIPIHWHKMDRGKLQSDSDIYGNITFTEEPTGTALKMRKIQQEPKEENLSPKFLKATETLRTQRRLLMILVTLLVLAFIFLIILTSLMFIYYSMVSSQLKQQDEEKDNLLTQITTINQTIDEQKANLLTQISTTKQTLDKQKTNILTQITAMQQTLDSMVSSQLKQQDEEKANLLTQITTINQTIDEQKANLLTQISTTKQTLDKQKTNILTQITAMQQTLDSRISESMRSTKQDILQTIENEKPKCDSNWKAFDGSCYYIVTTKKNWDNAQETCKSMNSDLVIINSDRKKNFLESITDSSYFWIGLKRDKNNKDEWRWVDGTYYYPPQRFWLKGEPNNDQGREDCVHMWKEKKWNDVFCTDEYKAICEKK</sequence>
<evidence type="ECO:0000256" key="3">
    <source>
        <dbReference type="SAM" id="Coils"/>
    </source>
</evidence>
<evidence type="ECO:0000256" key="5">
    <source>
        <dbReference type="SAM" id="Phobius"/>
    </source>
</evidence>
<accession>A0A8J1MPW6</accession>
<dbReference type="InterPro" id="IPR016186">
    <property type="entry name" value="C-type_lectin-like/link_sf"/>
</dbReference>
<dbReference type="Proteomes" id="UP000186698">
    <property type="component" value="Chromosome 3L"/>
</dbReference>
<dbReference type="KEGG" id="xla:108710639"/>